<organism evidence="2 3">
    <name type="scientific">Litorimonas cladophorae</name>
    <dbReference type="NCBI Taxonomy" id="1220491"/>
    <lineage>
        <taxon>Bacteria</taxon>
        <taxon>Pseudomonadati</taxon>
        <taxon>Pseudomonadota</taxon>
        <taxon>Alphaproteobacteria</taxon>
        <taxon>Maricaulales</taxon>
        <taxon>Robiginitomaculaceae</taxon>
    </lineage>
</organism>
<accession>A0A918KI23</accession>
<protein>
    <recommendedName>
        <fullName evidence="4">Poly(Hydroxyalkanoate) granule-associated protein</fullName>
    </recommendedName>
</protein>
<dbReference type="RefSeq" id="WP_189582974.1">
    <property type="nucleotide sequence ID" value="NZ_BMYV01000001.1"/>
</dbReference>
<sequence length="173" mass="18508">MSDKKKPDEKDAIRKVWLAGIGAYGRAFAEAKGAVGTLTGKSSEVFDELVSKGEMLEAVGKYKAEELVGKGKAAMGDIKPDLDIDDRIARMRARLSSVTESSTDRLEARVDQLEAKLDAILEKMESGVSAKTSSSRKAAPKRKPAAKTASKKRATTQKTTATKKPAAKKPAAK</sequence>
<feature type="compositionally biased region" description="Basic residues" evidence="1">
    <location>
        <begin position="138"/>
        <end position="155"/>
    </location>
</feature>
<dbReference type="Proteomes" id="UP000600865">
    <property type="component" value="Unassembled WGS sequence"/>
</dbReference>
<feature type="region of interest" description="Disordered" evidence="1">
    <location>
        <begin position="124"/>
        <end position="173"/>
    </location>
</feature>
<comment type="caution">
    <text evidence="2">The sequence shown here is derived from an EMBL/GenBank/DDBJ whole genome shotgun (WGS) entry which is preliminary data.</text>
</comment>
<reference evidence="2 3" key="1">
    <citation type="journal article" date="2014" name="Int. J. Syst. Evol. Microbiol.">
        <title>Complete genome sequence of Corynebacterium casei LMG S-19264T (=DSM 44701T), isolated from a smear-ripened cheese.</title>
        <authorList>
            <consortium name="US DOE Joint Genome Institute (JGI-PGF)"/>
            <person name="Walter F."/>
            <person name="Albersmeier A."/>
            <person name="Kalinowski J."/>
            <person name="Ruckert C."/>
        </authorList>
    </citation>
    <scope>NUCLEOTIDE SEQUENCE [LARGE SCALE GENOMIC DNA]</scope>
    <source>
        <strain evidence="2 3">KCTC 23968</strain>
    </source>
</reference>
<evidence type="ECO:0000256" key="1">
    <source>
        <dbReference type="SAM" id="MobiDB-lite"/>
    </source>
</evidence>
<evidence type="ECO:0000313" key="2">
    <source>
        <dbReference type="EMBL" id="GGX64280.1"/>
    </source>
</evidence>
<proteinExistence type="predicted"/>
<dbReference type="AlphaFoldDB" id="A0A918KI23"/>
<keyword evidence="3" id="KW-1185">Reference proteome</keyword>
<name>A0A918KI23_9PROT</name>
<evidence type="ECO:0000313" key="3">
    <source>
        <dbReference type="Proteomes" id="UP000600865"/>
    </source>
</evidence>
<gene>
    <name evidence="2" type="ORF">GCM10011309_12980</name>
</gene>
<evidence type="ECO:0008006" key="4">
    <source>
        <dbReference type="Google" id="ProtNLM"/>
    </source>
</evidence>
<dbReference type="EMBL" id="BMYV01000001">
    <property type="protein sequence ID" value="GGX64280.1"/>
    <property type="molecule type" value="Genomic_DNA"/>
</dbReference>